<dbReference type="Proteomes" id="UP001370490">
    <property type="component" value="Unassembled WGS sequence"/>
</dbReference>
<organism evidence="8 9">
    <name type="scientific">Dillenia turbinata</name>
    <dbReference type="NCBI Taxonomy" id="194707"/>
    <lineage>
        <taxon>Eukaryota</taxon>
        <taxon>Viridiplantae</taxon>
        <taxon>Streptophyta</taxon>
        <taxon>Embryophyta</taxon>
        <taxon>Tracheophyta</taxon>
        <taxon>Spermatophyta</taxon>
        <taxon>Magnoliopsida</taxon>
        <taxon>eudicotyledons</taxon>
        <taxon>Gunneridae</taxon>
        <taxon>Pentapetalae</taxon>
        <taxon>Dilleniales</taxon>
        <taxon>Dilleniaceae</taxon>
        <taxon>Dillenia</taxon>
    </lineage>
</organism>
<protein>
    <recommendedName>
        <fullName evidence="7">Large ribosomal subunit protein mL54</fullName>
    </recommendedName>
</protein>
<evidence type="ECO:0000256" key="4">
    <source>
        <dbReference type="ARBA" id="ARBA00023128"/>
    </source>
</evidence>
<name>A0AAN8VJA3_9MAGN</name>
<evidence type="ECO:0000256" key="3">
    <source>
        <dbReference type="ARBA" id="ARBA00022980"/>
    </source>
</evidence>
<evidence type="ECO:0000256" key="5">
    <source>
        <dbReference type="ARBA" id="ARBA00023274"/>
    </source>
</evidence>
<keyword evidence="4" id="KW-0496">Mitochondrion</keyword>
<dbReference type="InterPro" id="IPR013870">
    <property type="entry name" value="Ribosomal_mL54"/>
</dbReference>
<dbReference type="EMBL" id="JBAMMX010000008">
    <property type="protein sequence ID" value="KAK6935275.1"/>
    <property type="molecule type" value="Genomic_DNA"/>
</dbReference>
<keyword evidence="3 8" id="KW-0689">Ribosomal protein</keyword>
<evidence type="ECO:0000313" key="9">
    <source>
        <dbReference type="Proteomes" id="UP001370490"/>
    </source>
</evidence>
<dbReference type="GO" id="GO:0005762">
    <property type="term" value="C:mitochondrial large ribosomal subunit"/>
    <property type="evidence" value="ECO:0007669"/>
    <property type="project" value="TreeGrafter"/>
</dbReference>
<accession>A0AAN8VJA3</accession>
<comment type="similarity">
    <text evidence="6">Belongs to the mitochondrion-specific ribosomal protein mL54 family.</text>
</comment>
<evidence type="ECO:0000256" key="6">
    <source>
        <dbReference type="ARBA" id="ARBA00033752"/>
    </source>
</evidence>
<comment type="subcellular location">
    <subcellularLocation>
        <location evidence="1">Mitochondrion</location>
    </subcellularLocation>
</comment>
<comment type="caution">
    <text evidence="8">The sequence shown here is derived from an EMBL/GenBank/DDBJ whole genome shotgun (WGS) entry which is preliminary data.</text>
</comment>
<evidence type="ECO:0000256" key="7">
    <source>
        <dbReference type="ARBA" id="ARBA00035179"/>
    </source>
</evidence>
<evidence type="ECO:0000256" key="2">
    <source>
        <dbReference type="ARBA" id="ARBA00022946"/>
    </source>
</evidence>
<dbReference type="AlphaFoldDB" id="A0AAN8VJA3"/>
<sequence>MVFIRCYCLGTLGGMEKNLRFLLKVLKILSNLPKDTLHHQVMKDIKICMDKEMAFSCIRPLGNLANTRGAIEILGCRTFAVGGGKAKKGSKTGAAGDVPKASTLGKEVKSTPFVGANILKDGADPKVLADSEYPDWL</sequence>
<keyword evidence="9" id="KW-1185">Reference proteome</keyword>
<dbReference type="PANTHER" id="PTHR28595:SF1">
    <property type="entry name" value="LARGE RIBOSOMAL SUBUNIT PROTEIN ML54"/>
    <property type="match status" value="1"/>
</dbReference>
<gene>
    <name evidence="8" type="ORF">RJ641_035430</name>
</gene>
<proteinExistence type="inferred from homology"/>
<keyword evidence="5" id="KW-0687">Ribonucleoprotein</keyword>
<keyword evidence="2" id="KW-0809">Transit peptide</keyword>
<dbReference type="Pfam" id="PF08561">
    <property type="entry name" value="Ribosomal_L37"/>
    <property type="match status" value="1"/>
</dbReference>
<dbReference type="GO" id="GO:0003735">
    <property type="term" value="F:structural constituent of ribosome"/>
    <property type="evidence" value="ECO:0007669"/>
    <property type="project" value="TreeGrafter"/>
</dbReference>
<evidence type="ECO:0000313" key="8">
    <source>
        <dbReference type="EMBL" id="KAK6935275.1"/>
    </source>
</evidence>
<reference evidence="8 9" key="1">
    <citation type="submission" date="2023-12" db="EMBL/GenBank/DDBJ databases">
        <title>A high-quality genome assembly for Dillenia turbinata (Dilleniales).</title>
        <authorList>
            <person name="Chanderbali A."/>
        </authorList>
    </citation>
    <scope>NUCLEOTIDE SEQUENCE [LARGE SCALE GENOMIC DNA]</scope>
    <source>
        <strain evidence="8">LSX21</strain>
        <tissue evidence="8">Leaf</tissue>
    </source>
</reference>
<dbReference type="PANTHER" id="PTHR28595">
    <property type="entry name" value="39S RIBOSOMAL PROTEIN L54, MITOCHONDRIAL"/>
    <property type="match status" value="1"/>
</dbReference>
<evidence type="ECO:0000256" key="1">
    <source>
        <dbReference type="ARBA" id="ARBA00004173"/>
    </source>
</evidence>